<evidence type="ECO:0000256" key="5">
    <source>
        <dbReference type="ARBA" id="ARBA00022989"/>
    </source>
</evidence>
<dbReference type="SUPFAM" id="SSF56496">
    <property type="entry name" value="Fibrinogen C-terminal domain-like"/>
    <property type="match status" value="1"/>
</dbReference>
<evidence type="ECO:0000256" key="1">
    <source>
        <dbReference type="ARBA" id="ARBA00004141"/>
    </source>
</evidence>
<accession>A0A1I8GCR5</accession>
<dbReference type="Gene3D" id="2.60.470.10">
    <property type="entry name" value="Acid-sensing ion channels like domains"/>
    <property type="match status" value="1"/>
</dbReference>
<keyword evidence="8" id="KW-0472">Membrane</keyword>
<dbReference type="InterPro" id="IPR001873">
    <property type="entry name" value="ENaC"/>
</dbReference>
<evidence type="ECO:0000256" key="2">
    <source>
        <dbReference type="ARBA" id="ARBA00022448"/>
    </source>
</evidence>
<evidence type="ECO:0000259" key="13">
    <source>
        <dbReference type="PROSITE" id="PS51406"/>
    </source>
</evidence>
<comment type="subcellular location">
    <subcellularLocation>
        <location evidence="1">Membrane</location>
        <topology evidence="1">Multi-pass membrane protein</topology>
    </subcellularLocation>
</comment>
<evidence type="ECO:0000313" key="14">
    <source>
        <dbReference type="Proteomes" id="UP000095280"/>
    </source>
</evidence>
<dbReference type="WBParaSite" id="maker-uti_cns_0001408-snap-gene-0.3-mRNA-1">
    <property type="protein sequence ID" value="maker-uti_cns_0001408-snap-gene-0.3-mRNA-1"/>
    <property type="gene ID" value="maker-uti_cns_0001408-snap-gene-0.3"/>
</dbReference>
<feature type="compositionally biased region" description="Pro residues" evidence="12">
    <location>
        <begin position="444"/>
        <end position="456"/>
    </location>
</feature>
<evidence type="ECO:0000256" key="6">
    <source>
        <dbReference type="ARBA" id="ARBA00023053"/>
    </source>
</evidence>
<dbReference type="PROSITE" id="PS51406">
    <property type="entry name" value="FIBRINOGEN_C_2"/>
    <property type="match status" value="1"/>
</dbReference>
<feature type="region of interest" description="Disordered" evidence="12">
    <location>
        <begin position="424"/>
        <end position="469"/>
    </location>
</feature>
<evidence type="ECO:0000256" key="3">
    <source>
        <dbReference type="ARBA" id="ARBA00022461"/>
    </source>
</evidence>
<evidence type="ECO:0000256" key="7">
    <source>
        <dbReference type="ARBA" id="ARBA00023065"/>
    </source>
</evidence>
<evidence type="ECO:0000256" key="4">
    <source>
        <dbReference type="ARBA" id="ARBA00022692"/>
    </source>
</evidence>
<keyword evidence="7 11" id="KW-0406">Ion transport</keyword>
<evidence type="ECO:0000256" key="10">
    <source>
        <dbReference type="ARBA" id="ARBA00023303"/>
    </source>
</evidence>
<dbReference type="InterPro" id="IPR029147">
    <property type="entry name" value="CFAP77"/>
</dbReference>
<dbReference type="PRINTS" id="PR01078">
    <property type="entry name" value="AMINACHANNEL"/>
</dbReference>
<reference evidence="15" key="1">
    <citation type="submission" date="2016-11" db="UniProtKB">
        <authorList>
            <consortium name="WormBaseParasite"/>
        </authorList>
    </citation>
    <scope>IDENTIFICATION</scope>
</reference>
<evidence type="ECO:0000256" key="11">
    <source>
        <dbReference type="RuleBase" id="RU000679"/>
    </source>
</evidence>
<dbReference type="PANTHER" id="PTHR11690:SF300">
    <property type="entry name" value="PICKPOCKET PROTEIN 19"/>
    <property type="match status" value="1"/>
</dbReference>
<dbReference type="Pfam" id="PF00858">
    <property type="entry name" value="ASC"/>
    <property type="match status" value="1"/>
</dbReference>
<protein>
    <submittedName>
        <fullName evidence="15">Fibrinogen C-terminal domain-containing protein</fullName>
    </submittedName>
</protein>
<feature type="compositionally biased region" description="Polar residues" evidence="12">
    <location>
        <begin position="1226"/>
        <end position="1236"/>
    </location>
</feature>
<dbReference type="InterPro" id="IPR002181">
    <property type="entry name" value="Fibrinogen_a/b/g_C_dom"/>
</dbReference>
<dbReference type="GO" id="GO:0005886">
    <property type="term" value="C:plasma membrane"/>
    <property type="evidence" value="ECO:0007669"/>
    <property type="project" value="TreeGrafter"/>
</dbReference>
<dbReference type="GO" id="GO:0015280">
    <property type="term" value="F:ligand-gated sodium channel activity"/>
    <property type="evidence" value="ECO:0007669"/>
    <property type="project" value="TreeGrafter"/>
</dbReference>
<organism evidence="14 15">
    <name type="scientific">Macrostomum lignano</name>
    <dbReference type="NCBI Taxonomy" id="282301"/>
    <lineage>
        <taxon>Eukaryota</taxon>
        <taxon>Metazoa</taxon>
        <taxon>Spiralia</taxon>
        <taxon>Lophotrochozoa</taxon>
        <taxon>Platyhelminthes</taxon>
        <taxon>Rhabditophora</taxon>
        <taxon>Macrostomorpha</taxon>
        <taxon>Macrostomida</taxon>
        <taxon>Macrostomidae</taxon>
        <taxon>Macrostomum</taxon>
    </lineage>
</organism>
<dbReference type="Gene3D" id="1.10.287.770">
    <property type="entry name" value="YojJ-like"/>
    <property type="match status" value="1"/>
</dbReference>
<evidence type="ECO:0000256" key="8">
    <source>
        <dbReference type="ARBA" id="ARBA00023136"/>
    </source>
</evidence>
<keyword evidence="5" id="KW-1133">Transmembrane helix</keyword>
<evidence type="ECO:0000256" key="9">
    <source>
        <dbReference type="ARBA" id="ARBA00023201"/>
    </source>
</evidence>
<dbReference type="Pfam" id="PF14825">
    <property type="entry name" value="CFAP77"/>
    <property type="match status" value="1"/>
</dbReference>
<keyword evidence="2 11" id="KW-0813">Transport</keyword>
<keyword evidence="9 11" id="KW-0739">Sodium transport</keyword>
<keyword evidence="6" id="KW-0915">Sodium</keyword>
<evidence type="ECO:0000313" key="15">
    <source>
        <dbReference type="WBParaSite" id="maker-uti_cns_0001408-snap-gene-0.3-mRNA-1"/>
    </source>
</evidence>
<dbReference type="Pfam" id="PF00147">
    <property type="entry name" value="Fibrinogen_C"/>
    <property type="match status" value="1"/>
</dbReference>
<feature type="region of interest" description="Disordered" evidence="12">
    <location>
        <begin position="1220"/>
        <end position="1251"/>
    </location>
</feature>
<comment type="similarity">
    <text evidence="11">Belongs to the amiloride-sensitive sodium channel (TC 1.A.6) family.</text>
</comment>
<keyword evidence="3 11" id="KW-0894">Sodium channel</keyword>
<dbReference type="AlphaFoldDB" id="A0A1I8GCR5"/>
<keyword evidence="10 11" id="KW-0407">Ion channel</keyword>
<feature type="compositionally biased region" description="Basic and acidic residues" evidence="12">
    <location>
        <begin position="1237"/>
        <end position="1251"/>
    </location>
</feature>
<name>A0A1I8GCR5_9PLAT</name>
<feature type="region of interest" description="Disordered" evidence="12">
    <location>
        <begin position="352"/>
        <end position="373"/>
    </location>
</feature>
<feature type="domain" description="Fibrinogen C-terminal" evidence="13">
    <location>
        <begin position="1"/>
        <end position="107"/>
    </location>
</feature>
<dbReference type="Proteomes" id="UP000095280">
    <property type="component" value="Unplaced"/>
</dbReference>
<keyword evidence="14" id="KW-1185">Reference proteome</keyword>
<keyword evidence="4 11" id="KW-0812">Transmembrane</keyword>
<proteinExistence type="inferred from homology"/>
<evidence type="ECO:0000256" key="12">
    <source>
        <dbReference type="SAM" id="MobiDB-lite"/>
    </source>
</evidence>
<dbReference type="Gene3D" id="3.90.215.10">
    <property type="entry name" value="Gamma Fibrinogen, chain A, domain 1"/>
    <property type="match status" value="1"/>
</dbReference>
<dbReference type="InterPro" id="IPR036056">
    <property type="entry name" value="Fibrinogen-like_C"/>
</dbReference>
<dbReference type="PANTHER" id="PTHR11690">
    <property type="entry name" value="AMILORIDE-SENSITIVE SODIUM CHANNEL-RELATED"/>
    <property type="match status" value="1"/>
</dbReference>
<sequence>RLPGGGPDTGYALQYGSLLLSSSNVSVDSLSAHRGMKFQTTDANCNGYCCAKVRSGTGWWFNYCETCNPNGIYYSGGERNGTDYVHWDAVGFEMSLKEIRLMVELNSTAGDQACYNGYEGEAAEPEDRLQAYQADEPDSAEQRQQPQQFDQTRHIAGSYQALLKRPKQRLQRNYLSINREAARLGYASLRQASDFRALRGGASGPSCPPSANGDSNLSADDELQAPAASRQQQMTRQLPVPMTYGVRTQSGDPLHELLSNRYFTEWQQSRFDRHSVKSATEAVRPDFTQPTMTRAAMLRQRLLPVDASYPSALQTQQQQLPWRLARFERSARPQLDTFRSERARQAAVAAWRAEQSHRQGPTGLSKTAGILQGDRSKNRRLKIISAKQKFALGRQRSMLGLRLNKRDPSQNMLGRYSFDFEDSDEGTFASVSRKPPASSYGAPSLPPPPPPPPPPLQSVGGGGVPPTGSLLMPAAHQQQQLHQNHQVHRSSNHYHRYQPRAGATASAAAAATKRVTATYHRLVLTPFALKFLHRSPPVKSLWLIAFVVCTAVSGFHLWRLAALFNSGYTVLAQGRETPFVFPDVTVCPPSPFYRRDVGKPDNLNGSNRSLGVDIALTTARAFWSYVLYNNLSYQHLPQAQREYTSKLALPSVFRYYLNSSAVLTPLDLVAYCRYQGQLCSMSNFSIFFHPSYGSCLTYHPPRRTVYSSYLDHDTPGLVLQLYTLTPRDWLLTADPQTSMTHRHSFTATLHPPMTWPTFNQVAHVASGRVTSMRIRMRRVWRASLEDDASVQLSLNRMLTSVEYCFGGQRRWCRSFASQLSDRMLAQRQADLMAECDCVSDVLPLTVAEGANAAPACIGIRDPALLLFDPDRVHYMGRYLYISDSDQRSRWIEDTYNYAGFKRSVDCFLKRFPKLISAQETKAGSVQPDPVSTRYSAQVDSGPWFRSTDTMQAAYIAQNVRQFEREVLEPEARRRNASLHVQAYLRRLKDTEFTIYAYQVLQESTGMLEIRPSALTERQLMEVWLYPLSAFLADCGGALGLLLGASLVTLLETLDALLLFLADSRARRRCLNTVLAAAAASSPTSSSLSPTTCCGVSGGAGSSGVAVDAAPAAAATTAAVAAAAAAANQSATSVESRRRLQPQRGTCRHTACRHCDAREKLELGRAALLQEVWLPEATATETKRRYGWEDWKRGLDGILRQIRSRDEIEARSSCLSTLVAGRGAAEQTKNQKATVSHDSLEPEKSCQDAQKS</sequence>
<feature type="region of interest" description="Disordered" evidence="12">
    <location>
        <begin position="200"/>
        <end position="219"/>
    </location>
</feature>
<dbReference type="InterPro" id="IPR014716">
    <property type="entry name" value="Fibrinogen_a/b/g_C_1"/>
</dbReference>